<accession>A0A310SP09</accession>
<evidence type="ECO:0000256" key="1">
    <source>
        <dbReference type="SAM" id="MobiDB-lite"/>
    </source>
</evidence>
<dbReference type="AlphaFoldDB" id="A0A310SP09"/>
<feature type="compositionally biased region" description="Low complexity" evidence="1">
    <location>
        <begin position="25"/>
        <end position="36"/>
    </location>
</feature>
<feature type="region of interest" description="Disordered" evidence="1">
    <location>
        <begin position="1"/>
        <end position="36"/>
    </location>
</feature>
<dbReference type="Proteomes" id="UP000250275">
    <property type="component" value="Unassembled WGS sequence"/>
</dbReference>
<evidence type="ECO:0000313" key="3">
    <source>
        <dbReference type="Proteomes" id="UP000250275"/>
    </source>
</evidence>
<name>A0A310SP09_9HYME</name>
<dbReference type="EMBL" id="KQ760645">
    <property type="protein sequence ID" value="OAD59689.1"/>
    <property type="molecule type" value="Genomic_DNA"/>
</dbReference>
<feature type="compositionally biased region" description="Low complexity" evidence="1">
    <location>
        <begin position="1"/>
        <end position="14"/>
    </location>
</feature>
<proteinExistence type="predicted"/>
<sequence>MSSSGEFSTLSSGEATGTGDDSLPSSREATAEAASSGAGFMPLREFLDRFSLPRVVRVEGAGGRPILLYKQQQRSLRVTATLLMHRYRHDVKVGPEIVIPEGYPAISYTLAHNQQSIPSCNILITINSVPQHLLGPSVKPCRLARPITNHRAKNLAGRLKNPPRHETSITCRASKLKADTRRAYQDHSSLPRLALLATPRLAGEANRKERTVNNGFFHRAGRSPARGLREGSNLEVNRSLGQDSWFSKKIVPISSGEYVILNREQAADPG</sequence>
<protein>
    <submittedName>
        <fullName evidence="2">Uncharacterized protein</fullName>
    </submittedName>
</protein>
<keyword evidence="3" id="KW-1185">Reference proteome</keyword>
<evidence type="ECO:0000313" key="2">
    <source>
        <dbReference type="EMBL" id="OAD59689.1"/>
    </source>
</evidence>
<dbReference type="OrthoDB" id="6076990at2759"/>
<gene>
    <name evidence="2" type="ORF">WN48_09003</name>
</gene>
<organism evidence="2 3">
    <name type="scientific">Eufriesea mexicana</name>
    <dbReference type="NCBI Taxonomy" id="516756"/>
    <lineage>
        <taxon>Eukaryota</taxon>
        <taxon>Metazoa</taxon>
        <taxon>Ecdysozoa</taxon>
        <taxon>Arthropoda</taxon>
        <taxon>Hexapoda</taxon>
        <taxon>Insecta</taxon>
        <taxon>Pterygota</taxon>
        <taxon>Neoptera</taxon>
        <taxon>Endopterygota</taxon>
        <taxon>Hymenoptera</taxon>
        <taxon>Apocrita</taxon>
        <taxon>Aculeata</taxon>
        <taxon>Apoidea</taxon>
        <taxon>Anthophila</taxon>
        <taxon>Apidae</taxon>
        <taxon>Eufriesea</taxon>
    </lineage>
</organism>
<reference evidence="2 3" key="1">
    <citation type="submission" date="2015-07" db="EMBL/GenBank/DDBJ databases">
        <title>The genome of Eufriesea mexicana.</title>
        <authorList>
            <person name="Pan H."/>
            <person name="Kapheim K."/>
        </authorList>
    </citation>
    <scope>NUCLEOTIDE SEQUENCE [LARGE SCALE GENOMIC DNA]</scope>
    <source>
        <strain evidence="2">0111107269</strain>
        <tissue evidence="2">Whole body</tissue>
    </source>
</reference>